<organism evidence="3 4">
    <name type="scientific">Athelia psychrophila</name>
    <dbReference type="NCBI Taxonomy" id="1759441"/>
    <lineage>
        <taxon>Eukaryota</taxon>
        <taxon>Fungi</taxon>
        <taxon>Dikarya</taxon>
        <taxon>Basidiomycota</taxon>
        <taxon>Agaricomycotina</taxon>
        <taxon>Agaricomycetes</taxon>
        <taxon>Agaricomycetidae</taxon>
        <taxon>Atheliales</taxon>
        <taxon>Atheliaceae</taxon>
        <taxon>Athelia</taxon>
    </lineage>
</organism>
<dbReference type="OrthoDB" id="3036455at2759"/>
<accession>A0A166BSJ0</accession>
<keyword evidence="4" id="KW-1185">Reference proteome</keyword>
<keyword evidence="2" id="KW-0812">Transmembrane</keyword>
<feature type="transmembrane region" description="Helical" evidence="2">
    <location>
        <begin position="100"/>
        <end position="120"/>
    </location>
</feature>
<evidence type="ECO:0000313" key="3">
    <source>
        <dbReference type="EMBL" id="KZP12931.1"/>
    </source>
</evidence>
<reference evidence="3 4" key="1">
    <citation type="journal article" date="2016" name="Mol. Biol. Evol.">
        <title>Comparative Genomics of Early-Diverging Mushroom-Forming Fungi Provides Insights into the Origins of Lignocellulose Decay Capabilities.</title>
        <authorList>
            <person name="Nagy L.G."/>
            <person name="Riley R."/>
            <person name="Tritt A."/>
            <person name="Adam C."/>
            <person name="Daum C."/>
            <person name="Floudas D."/>
            <person name="Sun H."/>
            <person name="Yadav J.S."/>
            <person name="Pangilinan J."/>
            <person name="Larsson K.H."/>
            <person name="Matsuura K."/>
            <person name="Barry K."/>
            <person name="Labutti K."/>
            <person name="Kuo R."/>
            <person name="Ohm R.A."/>
            <person name="Bhattacharya S.S."/>
            <person name="Shirouzu T."/>
            <person name="Yoshinaga Y."/>
            <person name="Martin F.M."/>
            <person name="Grigoriev I.V."/>
            <person name="Hibbett D.S."/>
        </authorList>
    </citation>
    <scope>NUCLEOTIDE SEQUENCE [LARGE SCALE GENOMIC DNA]</scope>
    <source>
        <strain evidence="3 4">CBS 109695</strain>
    </source>
</reference>
<evidence type="ECO:0000256" key="2">
    <source>
        <dbReference type="SAM" id="Phobius"/>
    </source>
</evidence>
<sequence>MSMSRLRSSSPVDTPSSDPINADNGKAARTRADTAATAVEARGNGHEGHVVTRIIWIIMNILFLDFARKFEHRLEIYAKPQSLQDVDKWREGQQQEWDRLGTTISLLATISAASLAFSGIDNSWWVARAVFAGALGLSLCGFFVIHYFGVLSEGMRDDDMHKAVKGDYTERKVVSCALAVPVVITAYSTLLILLGHCIFVITISSTGSLTTTSSLRRDTLSEPGFKIIAGFPILCGICMMIGAVVVSELMYNKSYVEETSTSRRSYSLEQGEPEK</sequence>
<evidence type="ECO:0000256" key="1">
    <source>
        <dbReference type="SAM" id="MobiDB-lite"/>
    </source>
</evidence>
<proteinExistence type="predicted"/>
<dbReference type="Proteomes" id="UP000076532">
    <property type="component" value="Unassembled WGS sequence"/>
</dbReference>
<feature type="region of interest" description="Disordered" evidence="1">
    <location>
        <begin position="1"/>
        <end position="42"/>
    </location>
</feature>
<dbReference type="EMBL" id="KV417640">
    <property type="protein sequence ID" value="KZP12931.1"/>
    <property type="molecule type" value="Genomic_DNA"/>
</dbReference>
<feature type="transmembrane region" description="Helical" evidence="2">
    <location>
        <begin position="224"/>
        <end position="246"/>
    </location>
</feature>
<feature type="compositionally biased region" description="Low complexity" evidence="1">
    <location>
        <begin position="8"/>
        <end position="19"/>
    </location>
</feature>
<evidence type="ECO:0000313" key="4">
    <source>
        <dbReference type="Proteomes" id="UP000076532"/>
    </source>
</evidence>
<feature type="transmembrane region" description="Helical" evidence="2">
    <location>
        <begin position="173"/>
        <end position="204"/>
    </location>
</feature>
<feature type="compositionally biased region" description="Low complexity" evidence="1">
    <location>
        <begin position="33"/>
        <end position="42"/>
    </location>
</feature>
<protein>
    <submittedName>
        <fullName evidence="3">Uncharacterized protein</fullName>
    </submittedName>
</protein>
<name>A0A166BSJ0_9AGAM</name>
<keyword evidence="2" id="KW-1133">Transmembrane helix</keyword>
<gene>
    <name evidence="3" type="ORF">FIBSPDRAFT_1049747</name>
</gene>
<keyword evidence="2" id="KW-0472">Membrane</keyword>
<feature type="transmembrane region" description="Helical" evidence="2">
    <location>
        <begin position="126"/>
        <end position="152"/>
    </location>
</feature>
<dbReference type="AlphaFoldDB" id="A0A166BSJ0"/>